<proteinExistence type="predicted"/>
<evidence type="ECO:0000313" key="1">
    <source>
        <dbReference type="EMBL" id="HHM02737.1"/>
    </source>
</evidence>
<dbReference type="AlphaFoldDB" id="A0A7V5VF50"/>
<gene>
    <name evidence="1" type="ORF">ENJ15_06950</name>
</gene>
<comment type="caution">
    <text evidence="1">The sequence shown here is derived from an EMBL/GenBank/DDBJ whole genome shotgun (WGS) entry which is preliminary data.</text>
</comment>
<reference evidence="1" key="1">
    <citation type="journal article" date="2020" name="mSystems">
        <title>Genome- and Community-Level Interaction Insights into Carbon Utilization and Element Cycling Functions of Hydrothermarchaeota in Hydrothermal Sediment.</title>
        <authorList>
            <person name="Zhou Z."/>
            <person name="Liu Y."/>
            <person name="Xu W."/>
            <person name="Pan J."/>
            <person name="Luo Z.H."/>
            <person name="Li M."/>
        </authorList>
    </citation>
    <scope>NUCLEOTIDE SEQUENCE [LARGE SCALE GENOMIC DNA]</scope>
    <source>
        <strain evidence="1">HyVt-460</strain>
    </source>
</reference>
<dbReference type="EMBL" id="DRLI01000264">
    <property type="protein sequence ID" value="HHM02737.1"/>
    <property type="molecule type" value="Genomic_DNA"/>
</dbReference>
<name>A0A7V5VF50_CALAY</name>
<organism evidence="1">
    <name type="scientific">Caldithrix abyssi</name>
    <dbReference type="NCBI Taxonomy" id="187145"/>
    <lineage>
        <taxon>Bacteria</taxon>
        <taxon>Pseudomonadati</taxon>
        <taxon>Calditrichota</taxon>
        <taxon>Calditrichia</taxon>
        <taxon>Calditrichales</taxon>
        <taxon>Calditrichaceae</taxon>
        <taxon>Caldithrix</taxon>
    </lineage>
</organism>
<dbReference type="Proteomes" id="UP000885771">
    <property type="component" value="Unassembled WGS sequence"/>
</dbReference>
<sequence>MAVLIEAISVVVRERAIAEKMKGGLPLFLRERPNLTHCADGQLHRLGFMTPHEVHDYVNFLMENGLEFVRGGKCRDFVVVDMLNGPTMPCDWIEVSRSAFFRGMTEFKNREQKFTFAWLRPKGPDETPNLTLTAPEGWSPDLALHAHNFIPFSKDGQERN</sequence>
<accession>A0A7V5VF50</accession>
<protein>
    <submittedName>
        <fullName evidence="1">Uncharacterized protein</fullName>
    </submittedName>
</protein>